<dbReference type="InterPro" id="IPR008927">
    <property type="entry name" value="6-PGluconate_DH-like_C_sf"/>
</dbReference>
<dbReference type="Pfam" id="PF00378">
    <property type="entry name" value="ECH_1"/>
    <property type="match status" value="1"/>
</dbReference>
<feature type="domain" description="3-hydroxyacyl-CoA dehydrogenase C-terminal" evidence="14">
    <location>
        <begin position="511"/>
        <end position="604"/>
    </location>
</feature>
<feature type="domain" description="3-hydroxyacyl-CoA dehydrogenase C-terminal" evidence="14">
    <location>
        <begin position="635"/>
        <end position="717"/>
    </location>
</feature>
<proteinExistence type="inferred from homology"/>
<keyword evidence="8" id="KW-0520">NAD</keyword>
<keyword evidence="17" id="KW-1185">Reference proteome</keyword>
<comment type="pathway">
    <text evidence="1">Lipid metabolism; fatty acid beta-oxidation.</text>
</comment>
<evidence type="ECO:0000256" key="4">
    <source>
        <dbReference type="ARBA" id="ARBA00012076"/>
    </source>
</evidence>
<comment type="catalytic activity">
    <reaction evidence="12">
        <text>a (3S)-3-hydroxyacyl-CoA + NAD(+) = a 3-oxoacyl-CoA + NADH + H(+)</text>
        <dbReference type="Rhea" id="RHEA:22432"/>
        <dbReference type="ChEBI" id="CHEBI:15378"/>
        <dbReference type="ChEBI" id="CHEBI:57318"/>
        <dbReference type="ChEBI" id="CHEBI:57540"/>
        <dbReference type="ChEBI" id="CHEBI:57945"/>
        <dbReference type="ChEBI" id="CHEBI:90726"/>
        <dbReference type="EC" id="1.1.1.35"/>
    </reaction>
</comment>
<dbReference type="CDD" id="cd06558">
    <property type="entry name" value="crotonase-like"/>
    <property type="match status" value="1"/>
</dbReference>
<keyword evidence="5" id="KW-0276">Fatty acid metabolism</keyword>
<dbReference type="SUPFAM" id="SSF52096">
    <property type="entry name" value="ClpP/crotonase"/>
    <property type="match status" value="1"/>
</dbReference>
<evidence type="ECO:0000259" key="15">
    <source>
        <dbReference type="Pfam" id="PF02737"/>
    </source>
</evidence>
<dbReference type="FunFam" id="3.90.226.10:FF:000011">
    <property type="entry name" value="Fatty acid oxidation complex subunit alpha"/>
    <property type="match status" value="1"/>
</dbReference>
<dbReference type="Gene3D" id="3.90.226.10">
    <property type="entry name" value="2-enoyl-CoA Hydratase, Chain A, domain 1"/>
    <property type="match status" value="1"/>
</dbReference>
<evidence type="ECO:0000313" key="16">
    <source>
        <dbReference type="EMBL" id="QED27308.1"/>
    </source>
</evidence>
<evidence type="ECO:0000256" key="9">
    <source>
        <dbReference type="ARBA" id="ARBA00023098"/>
    </source>
</evidence>
<evidence type="ECO:0000256" key="10">
    <source>
        <dbReference type="ARBA" id="ARBA00023239"/>
    </source>
</evidence>
<dbReference type="SUPFAM" id="SSF51735">
    <property type="entry name" value="NAD(P)-binding Rossmann-fold domains"/>
    <property type="match status" value="1"/>
</dbReference>
<dbReference type="InterPro" id="IPR018376">
    <property type="entry name" value="Enoyl-CoA_hyd/isom_CS"/>
</dbReference>
<dbReference type="FunFam" id="3.40.50.720:FF:000009">
    <property type="entry name" value="Fatty oxidation complex, alpha subunit"/>
    <property type="match status" value="1"/>
</dbReference>
<evidence type="ECO:0000256" key="5">
    <source>
        <dbReference type="ARBA" id="ARBA00022832"/>
    </source>
</evidence>
<evidence type="ECO:0000256" key="11">
    <source>
        <dbReference type="ARBA" id="ARBA00023268"/>
    </source>
</evidence>
<dbReference type="Proteomes" id="UP000321595">
    <property type="component" value="Chromosome"/>
</dbReference>
<evidence type="ECO:0000259" key="14">
    <source>
        <dbReference type="Pfam" id="PF00725"/>
    </source>
</evidence>
<dbReference type="GO" id="GO:0016509">
    <property type="term" value="F:long-chain (3S)-3-hydroxyacyl-CoA dehydrogenase (NAD+) activity"/>
    <property type="evidence" value="ECO:0007669"/>
    <property type="project" value="TreeGrafter"/>
</dbReference>
<dbReference type="GO" id="GO:0070403">
    <property type="term" value="F:NAD+ binding"/>
    <property type="evidence" value="ECO:0007669"/>
    <property type="project" value="InterPro"/>
</dbReference>
<dbReference type="EC" id="4.2.1.17" evidence="4"/>
<evidence type="ECO:0000256" key="6">
    <source>
        <dbReference type="ARBA" id="ARBA00022963"/>
    </source>
</evidence>
<evidence type="ECO:0000256" key="7">
    <source>
        <dbReference type="ARBA" id="ARBA00023002"/>
    </source>
</evidence>
<evidence type="ECO:0000313" key="17">
    <source>
        <dbReference type="Proteomes" id="UP000321595"/>
    </source>
</evidence>
<reference evidence="16 17" key="1">
    <citation type="submission" date="2019-08" db="EMBL/GenBank/DDBJ databases">
        <authorList>
            <person name="Liang Q."/>
        </authorList>
    </citation>
    <scope>NUCLEOTIDE SEQUENCE [LARGE SCALE GENOMIC DNA]</scope>
    <source>
        <strain evidence="16 17">V1718</strain>
    </source>
</reference>
<evidence type="ECO:0000256" key="3">
    <source>
        <dbReference type="ARBA" id="ARBA00008750"/>
    </source>
</evidence>
<keyword evidence="11" id="KW-0511">Multifunctional enzyme</keyword>
<comment type="similarity">
    <text evidence="13">Belongs to the enoyl-CoA hydratase/isomerase family.</text>
</comment>
<comment type="similarity">
    <text evidence="2">In the central section; belongs to the 3-hydroxyacyl-CoA dehydrogenase family.</text>
</comment>
<dbReference type="InterPro" id="IPR036291">
    <property type="entry name" value="NAD(P)-bd_dom_sf"/>
</dbReference>
<dbReference type="GO" id="GO:0016853">
    <property type="term" value="F:isomerase activity"/>
    <property type="evidence" value="ECO:0007669"/>
    <property type="project" value="UniProtKB-KW"/>
</dbReference>
<evidence type="ECO:0000256" key="2">
    <source>
        <dbReference type="ARBA" id="ARBA00007005"/>
    </source>
</evidence>
<protein>
    <recommendedName>
        <fullName evidence="4">enoyl-CoA hydratase</fullName>
        <ecNumber evidence="4">4.2.1.17</ecNumber>
    </recommendedName>
</protein>
<evidence type="ECO:0000256" key="13">
    <source>
        <dbReference type="RuleBase" id="RU003707"/>
    </source>
</evidence>
<dbReference type="PANTHER" id="PTHR43612:SF3">
    <property type="entry name" value="TRIFUNCTIONAL ENZYME SUBUNIT ALPHA, MITOCHONDRIAL"/>
    <property type="match status" value="1"/>
</dbReference>
<evidence type="ECO:0000256" key="8">
    <source>
        <dbReference type="ARBA" id="ARBA00023027"/>
    </source>
</evidence>
<dbReference type="RefSeq" id="WP_146958993.1">
    <property type="nucleotide sequence ID" value="NZ_CP042467.1"/>
</dbReference>
<dbReference type="KEGG" id="bbae:FRD01_08635"/>
<dbReference type="SUPFAM" id="SSF48179">
    <property type="entry name" value="6-phosphogluconate dehydrogenase C-terminal domain-like"/>
    <property type="match status" value="2"/>
</dbReference>
<feature type="domain" description="3-hydroxyacyl-CoA dehydrogenase NAD binding" evidence="15">
    <location>
        <begin position="331"/>
        <end position="508"/>
    </location>
</feature>
<keyword evidence="16" id="KW-0413">Isomerase</keyword>
<dbReference type="AlphaFoldDB" id="A0A5B8XQQ0"/>
<gene>
    <name evidence="16" type="primary">fadJ</name>
    <name evidence="16" type="ORF">FRD01_08635</name>
</gene>
<dbReference type="Gene3D" id="1.10.1040.50">
    <property type="match status" value="1"/>
</dbReference>
<dbReference type="GO" id="GO:0004300">
    <property type="term" value="F:enoyl-CoA hydratase activity"/>
    <property type="evidence" value="ECO:0007669"/>
    <property type="project" value="UniProtKB-EC"/>
</dbReference>
<organism evidence="16 17">
    <name type="scientific">Microvenator marinus</name>
    <dbReference type="NCBI Taxonomy" id="2600177"/>
    <lineage>
        <taxon>Bacteria</taxon>
        <taxon>Deltaproteobacteria</taxon>
        <taxon>Bradymonadales</taxon>
        <taxon>Microvenatoraceae</taxon>
        <taxon>Microvenator</taxon>
    </lineage>
</organism>
<sequence>MKKSKEIDDQMVSLRVEDGIGYICIDVANESVNTLSPAMSGRMDEILEDLRREPKLVGAVIHSAKKDFIVGFDIKELKRYTQNPEGLDALVSQGHALMGKFESLGVPFVSAIHGNCLGGGLEVALACDARIASDSPKTKLGLPEVMLGVIPGAGGTQRLPRIVDLQVALDMILTGKQLNARKAKRVGLVDEVVHPSILLEVAAQKVRELSKEHKERDKALDFRSVVRDPTGAAMKLVASTPARTLVFSKAREQVLKKTGGHYPAPLKALEVIEVGLADGFEAGLKAESKAFVELLKTEVAQNLINLFFMKNEIDKDPVVPAKVEATKVERLGVLGAGLMGAGIVQLAAYKGYNVRLKDRDHDGLGWGLNYTNGLFQKQVKRKSLSHAEADICMGRVSGTTTYDGFERCELIVEAVFEDLELKQAILKDIESLGNSETIFASNTSTIPISKIAEHAQRPENVIGMHFFSPVHKMPLLEIIRTSKTSDRAIATTLKVGRDMGKTCIVVGDGPGFFTSRVIGSYINEAGWILQEGASVEAIDRTMEKFGFPVGPLKLMDEVGIDVGQKAAKVLGEAFKHRLDQPTALQAIADEGRKGRKNGKGFYLYGEDSKGVDTSVYDKLPGGKKRVDPETEEIRDRIWLAMLNECAYCLEESIASSPRDIDIGVIFGLGFPPFRGGICRYADTVGIRNVVERLNRLADKHGRRLRPAQILVDMAEKQQSFYAR</sequence>
<dbReference type="PROSITE" id="PS00166">
    <property type="entry name" value="ENOYL_COA_HYDRATASE"/>
    <property type="match status" value="1"/>
</dbReference>
<dbReference type="InterPro" id="IPR029045">
    <property type="entry name" value="ClpP/crotonase-like_dom_sf"/>
</dbReference>
<evidence type="ECO:0000256" key="1">
    <source>
        <dbReference type="ARBA" id="ARBA00005005"/>
    </source>
</evidence>
<dbReference type="EMBL" id="CP042467">
    <property type="protein sequence ID" value="QED27308.1"/>
    <property type="molecule type" value="Genomic_DNA"/>
</dbReference>
<dbReference type="OrthoDB" id="9771883at2"/>
<evidence type="ECO:0000256" key="12">
    <source>
        <dbReference type="ARBA" id="ARBA00049556"/>
    </source>
</evidence>
<name>A0A5B8XQQ0_9DELT</name>
<keyword evidence="10 16" id="KW-0456">Lyase</keyword>
<dbReference type="InterPro" id="IPR001753">
    <property type="entry name" value="Enoyl-CoA_hydra/iso"/>
</dbReference>
<dbReference type="InterPro" id="IPR050136">
    <property type="entry name" value="FA_oxidation_alpha_subunit"/>
</dbReference>
<accession>A0A5B8XQQ0</accession>
<dbReference type="Pfam" id="PF02737">
    <property type="entry name" value="3HCDH_N"/>
    <property type="match status" value="1"/>
</dbReference>
<keyword evidence="6" id="KW-0442">Lipid degradation</keyword>
<dbReference type="InterPro" id="IPR006108">
    <property type="entry name" value="3HC_DH_C"/>
</dbReference>
<dbReference type="GO" id="GO:0006635">
    <property type="term" value="P:fatty acid beta-oxidation"/>
    <property type="evidence" value="ECO:0007669"/>
    <property type="project" value="UniProtKB-UniPathway"/>
</dbReference>
<dbReference type="Pfam" id="PF00725">
    <property type="entry name" value="3HCDH"/>
    <property type="match status" value="2"/>
</dbReference>
<dbReference type="InterPro" id="IPR006176">
    <property type="entry name" value="3-OHacyl-CoA_DH_NAD-bd"/>
</dbReference>
<dbReference type="Gene3D" id="3.40.50.720">
    <property type="entry name" value="NAD(P)-binding Rossmann-like Domain"/>
    <property type="match status" value="1"/>
</dbReference>
<keyword evidence="9" id="KW-0443">Lipid metabolism</keyword>
<keyword evidence="7 16" id="KW-0560">Oxidoreductase</keyword>
<dbReference type="PANTHER" id="PTHR43612">
    <property type="entry name" value="TRIFUNCTIONAL ENZYME SUBUNIT ALPHA"/>
    <property type="match status" value="1"/>
</dbReference>
<comment type="similarity">
    <text evidence="3">In the N-terminal section; belongs to the enoyl-CoA hydratase/isomerase family.</text>
</comment>
<dbReference type="UniPathway" id="UPA00659"/>